<proteinExistence type="predicted"/>
<dbReference type="AlphaFoldDB" id="A0A1Y2K447"/>
<dbReference type="OrthoDB" id="564699at2"/>
<gene>
    <name evidence="2" type="ORF">MAIT1_03588</name>
</gene>
<dbReference type="Gene3D" id="2.40.300.10">
    <property type="entry name" value="Head decoration protein D"/>
    <property type="match status" value="2"/>
</dbReference>
<dbReference type="RefSeq" id="WP_085442240.1">
    <property type="nucleotide sequence ID" value="NZ_LVJN01000019.1"/>
</dbReference>
<protein>
    <recommendedName>
        <fullName evidence="1">Peptidase G2 IMC autoproteolytic cleavage domain-containing protein</fullName>
    </recommendedName>
</protein>
<evidence type="ECO:0000259" key="1">
    <source>
        <dbReference type="Pfam" id="PF11962"/>
    </source>
</evidence>
<dbReference type="Proteomes" id="UP000194003">
    <property type="component" value="Unassembled WGS sequence"/>
</dbReference>
<feature type="domain" description="Peptidase G2 IMC autoproteolytic cleavage" evidence="1">
    <location>
        <begin position="523"/>
        <end position="561"/>
    </location>
</feature>
<dbReference type="STRING" id="1434232.MAIT1_03588"/>
<dbReference type="EMBL" id="LVJN01000019">
    <property type="protein sequence ID" value="OSM04137.1"/>
    <property type="molecule type" value="Genomic_DNA"/>
</dbReference>
<keyword evidence="3" id="KW-1185">Reference proteome</keyword>
<organism evidence="2 3">
    <name type="scientific">Magnetofaba australis IT-1</name>
    <dbReference type="NCBI Taxonomy" id="1434232"/>
    <lineage>
        <taxon>Bacteria</taxon>
        <taxon>Pseudomonadati</taxon>
        <taxon>Pseudomonadota</taxon>
        <taxon>Magnetococcia</taxon>
        <taxon>Magnetococcales</taxon>
        <taxon>Magnetococcaceae</taxon>
        <taxon>Magnetofaba</taxon>
    </lineage>
</organism>
<dbReference type="InterPro" id="IPR021865">
    <property type="entry name" value="Peptidase_G2"/>
</dbReference>
<feature type="domain" description="Peptidase G2 IMC autoproteolytic cleavage" evidence="1">
    <location>
        <begin position="352"/>
        <end position="473"/>
    </location>
</feature>
<dbReference type="Gene3D" id="4.10.80.40">
    <property type="entry name" value="succinate dehydrogenase protein domain"/>
    <property type="match status" value="1"/>
</dbReference>
<reference evidence="2 3" key="1">
    <citation type="journal article" date="2016" name="BMC Genomics">
        <title>Combined genomic and structural analyses of a cultured magnetotactic bacterium reveals its niche adaptation to a dynamic environment.</title>
        <authorList>
            <person name="Araujo A.C."/>
            <person name="Morillo V."/>
            <person name="Cypriano J."/>
            <person name="Teixeira L.C."/>
            <person name="Leao P."/>
            <person name="Lyra S."/>
            <person name="Almeida L.G."/>
            <person name="Bazylinski D.A."/>
            <person name="Vasconcellos A.T."/>
            <person name="Abreu F."/>
            <person name="Lins U."/>
        </authorList>
    </citation>
    <scope>NUCLEOTIDE SEQUENCE [LARGE SCALE GENOMIC DNA]</scope>
    <source>
        <strain evidence="2 3">IT-1</strain>
    </source>
</reference>
<evidence type="ECO:0000313" key="3">
    <source>
        <dbReference type="Proteomes" id="UP000194003"/>
    </source>
</evidence>
<accession>A0A1Y2K447</accession>
<comment type="caution">
    <text evidence="2">The sequence shown here is derived from an EMBL/GenBank/DDBJ whole genome shotgun (WGS) entry which is preliminary data.</text>
</comment>
<evidence type="ECO:0000313" key="2">
    <source>
        <dbReference type="EMBL" id="OSM04137.1"/>
    </source>
</evidence>
<dbReference type="Pfam" id="PF11962">
    <property type="entry name" value="Peptidase_G2"/>
    <property type="match status" value="2"/>
</dbReference>
<sequence>MSNQIPSNITDDAYANEIEGGFRAMLVGHNADGSHKADIDAAIGAIYAETASVAYVSATQFTVAGDVTATYTAGRAINAVSSGANVWSHVVSASFDGGSGLTTVTVSDAVIPSGLQQILYGIITDERQLPEMGFLKSDGSVVSTGLQGFTGGIQCSAYKGYSATLSFSNDQDQQLLDLNRTTTILHGANLSVEDGGITVPTAGKGISAGGATIHNNPNGGHTDDPGYCPTLTLGDGPDDAPYGSWYGGEGSTHGLFIRCVRWAGATWWRGVIGSKRDSSRIEVFDMWTSPNWEFHAANGGSTEGFRFHSGSHGTYGEQNGHALVQIETGRPNGGCRAFGVKDDSNGNLFRIESGGNVYAKGSINANTADFGELMEWEDGNPDNEDRIGLPVVRAKDADGQPNGKVRIATHDDDPNEIFGVMSGTAILVGNTFEDEWAEKDLRDAYGRILTEPCVQLSWLDENGERVFYHEDRILEGVSIPDLIIDQDDPKPTVTDPEMGQTVNMSEQLYAVRRTRNSDGQPLMRNVQNPGYDPNRAYVGRQYRPEWDVIGFLGQIHLRAGAPVNPRWLKLHEAGDGVELLLIR</sequence>
<name>A0A1Y2K447_9PROT</name>